<reference evidence="6 7" key="1">
    <citation type="submission" date="2016-10" db="EMBL/GenBank/DDBJ databases">
        <authorList>
            <person name="de Groot N.N."/>
        </authorList>
    </citation>
    <scope>NUCLEOTIDE SEQUENCE [LARGE SCALE GENOMIC DNA]</scope>
    <source>
        <strain evidence="6 7">DSM 9990</strain>
    </source>
</reference>
<keyword evidence="7" id="KW-1185">Reference proteome</keyword>
<organism evidence="6 7">
    <name type="scientific">Thermodesulforhabdus norvegica</name>
    <dbReference type="NCBI Taxonomy" id="39841"/>
    <lineage>
        <taxon>Bacteria</taxon>
        <taxon>Pseudomonadati</taxon>
        <taxon>Thermodesulfobacteriota</taxon>
        <taxon>Syntrophobacteria</taxon>
        <taxon>Syntrophobacterales</taxon>
        <taxon>Thermodesulforhabdaceae</taxon>
        <taxon>Thermodesulforhabdus</taxon>
    </lineage>
</organism>
<accession>A0A1I4VDG9</accession>
<evidence type="ECO:0000259" key="5">
    <source>
        <dbReference type="PROSITE" id="PS50305"/>
    </source>
</evidence>
<comment type="cofactor">
    <cofactor evidence="3">
        <name>Zn(2+)</name>
        <dbReference type="ChEBI" id="CHEBI:29105"/>
    </cofactor>
    <text evidence="3">Binds 1 zinc ion per subunit.</text>
</comment>
<feature type="binding site" evidence="3 4">
    <location>
        <position position="151"/>
    </location>
    <ligand>
        <name>Zn(2+)</name>
        <dbReference type="ChEBI" id="CHEBI:29105"/>
    </ligand>
</feature>
<evidence type="ECO:0000256" key="3">
    <source>
        <dbReference type="HAMAP-Rule" id="MF_01121"/>
    </source>
</evidence>
<sequence>MTDRDLIRNIRKRIMDSKKLVVLTGAGISAESGVPTFRGEGGLWRSYRATDLATPQAFSKNPVLVWEFYLWRRRLISKCKPNPAHLALAGFESYKPVLVITQNIDGLHQKAGSRNVLEIHGSIWRVRCVKCGRLRDDDRLEMDLPPVCSLCGGLERPDVVWFGESLDEGILKGALDALMSAEVLLIVGTSGVVEPAASFGRFAASHGAYVVEVNLERTPQSPYYACTILGRAGEVLPELLTFEEISQK</sequence>
<feature type="active site" description="Proton acceptor" evidence="3 4">
    <location>
        <position position="120"/>
    </location>
</feature>
<feature type="domain" description="Deacetylase sirtuin-type" evidence="5">
    <location>
        <begin position="1"/>
        <end position="248"/>
    </location>
</feature>
<feature type="binding site" evidence="3 4">
    <location>
        <position position="128"/>
    </location>
    <ligand>
        <name>Zn(2+)</name>
        <dbReference type="ChEBI" id="CHEBI:29105"/>
    </ligand>
</feature>
<gene>
    <name evidence="3" type="primary">cobB</name>
    <name evidence="6" type="ORF">SAMN05660836_02230</name>
</gene>
<dbReference type="InterPro" id="IPR027546">
    <property type="entry name" value="Sirtuin_class_III"/>
</dbReference>
<dbReference type="GO" id="GO:0017136">
    <property type="term" value="F:histone deacetylase activity, NAD-dependent"/>
    <property type="evidence" value="ECO:0007669"/>
    <property type="project" value="TreeGrafter"/>
</dbReference>
<dbReference type="Gene3D" id="3.40.50.1220">
    <property type="entry name" value="TPP-binding domain"/>
    <property type="match status" value="1"/>
</dbReference>
<dbReference type="GO" id="GO:0008270">
    <property type="term" value="F:zinc ion binding"/>
    <property type="evidence" value="ECO:0007669"/>
    <property type="project" value="UniProtKB-UniRule"/>
</dbReference>
<dbReference type="PANTHER" id="PTHR11085:SF10">
    <property type="entry name" value="NAD-DEPENDENT PROTEIN DEACYLASE SIRTUIN-5, MITOCHONDRIAL-RELATED"/>
    <property type="match status" value="1"/>
</dbReference>
<dbReference type="RefSeq" id="WP_093395844.1">
    <property type="nucleotide sequence ID" value="NZ_FOUU01000009.1"/>
</dbReference>
<dbReference type="Pfam" id="PF02146">
    <property type="entry name" value="SIR2"/>
    <property type="match status" value="1"/>
</dbReference>
<feature type="binding site" evidence="3">
    <location>
        <begin position="25"/>
        <end position="44"/>
    </location>
    <ligand>
        <name>NAD(+)</name>
        <dbReference type="ChEBI" id="CHEBI:57540"/>
    </ligand>
</feature>
<keyword evidence="3 4" id="KW-0479">Metal-binding</keyword>
<feature type="binding site" evidence="3">
    <location>
        <position position="72"/>
    </location>
    <ligand>
        <name>substrate</name>
    </ligand>
</feature>
<dbReference type="EC" id="2.3.1.286" evidence="3"/>
<feature type="binding site" evidence="3">
    <location>
        <begin position="102"/>
        <end position="105"/>
    </location>
    <ligand>
        <name>NAD(+)</name>
        <dbReference type="ChEBI" id="CHEBI:57540"/>
    </ligand>
</feature>
<dbReference type="STRING" id="39841.SAMN05660836_02230"/>
<dbReference type="NCBIfam" id="NF001753">
    <property type="entry name" value="PRK00481.1-3"/>
    <property type="match status" value="1"/>
</dbReference>
<evidence type="ECO:0000256" key="2">
    <source>
        <dbReference type="ARBA" id="ARBA00023027"/>
    </source>
</evidence>
<comment type="subcellular location">
    <subcellularLocation>
        <location evidence="3">Cytoplasm</location>
    </subcellularLocation>
</comment>
<comment type="similarity">
    <text evidence="3">Belongs to the sirtuin family. Class III subfamily.</text>
</comment>
<comment type="domain">
    <text evidence="3">2 residues (Tyr-69 and Arg-72) present in a large hydrophobic pocket are probably involved in substrate specificity. They are important for desuccinylation activity, but dispensable for deacetylation activity.</text>
</comment>
<evidence type="ECO:0000313" key="6">
    <source>
        <dbReference type="EMBL" id="SFM99237.1"/>
    </source>
</evidence>
<dbReference type="EMBL" id="FOUU01000009">
    <property type="protein sequence ID" value="SFM99237.1"/>
    <property type="molecule type" value="Genomic_DNA"/>
</dbReference>
<dbReference type="GO" id="GO:0005737">
    <property type="term" value="C:cytoplasm"/>
    <property type="evidence" value="ECO:0007669"/>
    <property type="project" value="UniProtKB-SubCell"/>
</dbReference>
<evidence type="ECO:0000256" key="1">
    <source>
        <dbReference type="ARBA" id="ARBA00022679"/>
    </source>
</evidence>
<dbReference type="PROSITE" id="PS50305">
    <property type="entry name" value="SIRTUIN"/>
    <property type="match status" value="1"/>
</dbReference>
<dbReference type="InterPro" id="IPR050134">
    <property type="entry name" value="NAD-dep_sirtuin_deacylases"/>
</dbReference>
<dbReference type="CDD" id="cd01412">
    <property type="entry name" value="SIRT5_Af1_CobB"/>
    <property type="match status" value="1"/>
</dbReference>
<comment type="function">
    <text evidence="3">NAD-dependent lysine deacetylase and desuccinylase that specifically removes acetyl and succinyl groups on target proteins. Modulates the activities of several proteins which are inactive in their acylated form.</text>
</comment>
<dbReference type="InterPro" id="IPR026590">
    <property type="entry name" value="Ssirtuin_cat_dom"/>
</dbReference>
<name>A0A1I4VDG9_9BACT</name>
<dbReference type="GO" id="GO:0036054">
    <property type="term" value="F:protein-malonyllysine demalonylase activity"/>
    <property type="evidence" value="ECO:0007669"/>
    <property type="project" value="InterPro"/>
</dbReference>
<dbReference type="OrthoDB" id="9800582at2"/>
<evidence type="ECO:0000313" key="7">
    <source>
        <dbReference type="Proteomes" id="UP000199611"/>
    </source>
</evidence>
<dbReference type="InterPro" id="IPR003000">
    <property type="entry name" value="Sirtuin"/>
</dbReference>
<dbReference type="HAMAP" id="MF_01121">
    <property type="entry name" value="Sirtuin_ClassIII"/>
    <property type="match status" value="1"/>
</dbReference>
<keyword evidence="3" id="KW-0963">Cytoplasm</keyword>
<feature type="binding site" evidence="3 4">
    <location>
        <position position="131"/>
    </location>
    <ligand>
        <name>Zn(2+)</name>
        <dbReference type="ChEBI" id="CHEBI:29105"/>
    </ligand>
</feature>
<dbReference type="InterPro" id="IPR026591">
    <property type="entry name" value="Sirtuin_cat_small_dom_sf"/>
</dbReference>
<evidence type="ECO:0000256" key="4">
    <source>
        <dbReference type="PROSITE-ProRule" id="PRU00236"/>
    </source>
</evidence>
<feature type="binding site" evidence="3 4">
    <location>
        <position position="148"/>
    </location>
    <ligand>
        <name>Zn(2+)</name>
        <dbReference type="ChEBI" id="CHEBI:29105"/>
    </ligand>
</feature>
<protein>
    <recommendedName>
        <fullName evidence="3">NAD-dependent protein deacylase</fullName>
        <ecNumber evidence="3">2.3.1.286</ecNumber>
    </recommendedName>
    <alternativeName>
        <fullName evidence="3">Regulatory protein SIR2 homolog</fullName>
    </alternativeName>
</protein>
<feature type="binding site" evidence="3">
    <location>
        <position position="232"/>
    </location>
    <ligand>
        <name>NAD(+)</name>
        <dbReference type="ChEBI" id="CHEBI:57540"/>
    </ligand>
</feature>
<comment type="catalytic activity">
    <reaction evidence="3">
        <text>N(6)-acetyl-L-lysyl-[protein] + NAD(+) + H2O = 2''-O-acetyl-ADP-D-ribose + nicotinamide + L-lysyl-[protein]</text>
        <dbReference type="Rhea" id="RHEA:43636"/>
        <dbReference type="Rhea" id="RHEA-COMP:9752"/>
        <dbReference type="Rhea" id="RHEA-COMP:10731"/>
        <dbReference type="ChEBI" id="CHEBI:15377"/>
        <dbReference type="ChEBI" id="CHEBI:17154"/>
        <dbReference type="ChEBI" id="CHEBI:29969"/>
        <dbReference type="ChEBI" id="CHEBI:57540"/>
        <dbReference type="ChEBI" id="CHEBI:61930"/>
        <dbReference type="ChEBI" id="CHEBI:83767"/>
        <dbReference type="EC" id="2.3.1.286"/>
    </reaction>
</comment>
<comment type="catalytic activity">
    <reaction evidence="3">
        <text>N(6)-succinyl-L-lysyl-[protein] + NAD(+) + H2O = 2''-O-succinyl-ADP-D-ribose + nicotinamide + L-lysyl-[protein]</text>
        <dbReference type="Rhea" id="RHEA:47668"/>
        <dbReference type="Rhea" id="RHEA-COMP:9752"/>
        <dbReference type="Rhea" id="RHEA-COMP:11877"/>
        <dbReference type="ChEBI" id="CHEBI:15377"/>
        <dbReference type="ChEBI" id="CHEBI:17154"/>
        <dbReference type="ChEBI" id="CHEBI:29969"/>
        <dbReference type="ChEBI" id="CHEBI:57540"/>
        <dbReference type="ChEBI" id="CHEBI:87830"/>
        <dbReference type="ChEBI" id="CHEBI:87832"/>
    </reaction>
</comment>
<proteinExistence type="inferred from homology"/>
<feature type="binding site" evidence="3">
    <location>
        <begin position="188"/>
        <end position="190"/>
    </location>
    <ligand>
        <name>NAD(+)</name>
        <dbReference type="ChEBI" id="CHEBI:57540"/>
    </ligand>
</feature>
<dbReference type="Proteomes" id="UP000199611">
    <property type="component" value="Unassembled WGS sequence"/>
</dbReference>
<keyword evidence="2 3" id="KW-0520">NAD</keyword>
<dbReference type="PANTHER" id="PTHR11085">
    <property type="entry name" value="NAD-DEPENDENT PROTEIN DEACYLASE SIRTUIN-5, MITOCHONDRIAL-RELATED"/>
    <property type="match status" value="1"/>
</dbReference>
<dbReference type="GO" id="GO:0070403">
    <property type="term" value="F:NAD+ binding"/>
    <property type="evidence" value="ECO:0007669"/>
    <property type="project" value="UniProtKB-UniRule"/>
</dbReference>
<dbReference type="Gene3D" id="3.30.1600.10">
    <property type="entry name" value="SIR2/SIRT2 'Small Domain"/>
    <property type="match status" value="1"/>
</dbReference>
<keyword evidence="1" id="KW-0808">Transferase</keyword>
<dbReference type="InterPro" id="IPR029035">
    <property type="entry name" value="DHS-like_NAD/FAD-binding_dom"/>
</dbReference>
<keyword evidence="3 4" id="KW-0862">Zinc</keyword>
<dbReference type="AlphaFoldDB" id="A0A1I4VDG9"/>
<feature type="binding site" evidence="3">
    <location>
        <position position="69"/>
    </location>
    <ligand>
        <name>substrate</name>
    </ligand>
</feature>
<dbReference type="GO" id="GO:0036055">
    <property type="term" value="F:protein-succinyllysine desuccinylase activity"/>
    <property type="evidence" value="ECO:0007669"/>
    <property type="project" value="UniProtKB-UniRule"/>
</dbReference>
<feature type="binding site" evidence="3">
    <location>
        <begin position="214"/>
        <end position="216"/>
    </location>
    <ligand>
        <name>NAD(+)</name>
        <dbReference type="ChEBI" id="CHEBI:57540"/>
    </ligand>
</feature>
<dbReference type="SUPFAM" id="SSF52467">
    <property type="entry name" value="DHS-like NAD/FAD-binding domain"/>
    <property type="match status" value="1"/>
</dbReference>